<evidence type="ECO:0000256" key="1">
    <source>
        <dbReference type="ARBA" id="ARBA00001964"/>
    </source>
</evidence>
<evidence type="ECO:0000259" key="9">
    <source>
        <dbReference type="Pfam" id="PF00676"/>
    </source>
</evidence>
<sequence>MSARYGGARRLPFPSPRGGLSRTEALAVASKYSKDLLLTMYRKMYLMRRFEERAGQQYGLGKIAGFCHLYIGQEAVAAGVEAAIRPDDYMLSGYRDHAQPLARGSDAGMVMAELFGRTGGYSKGKGGSMHIFDIENHFYGGYGIVGAQIGLAAGMAFASRYRNEDRVTVCYFGDAAANQGIFHETLNMAAKWKLPVLYICENNRYGMGTAIARVAAVPEIHKRGEAYGIRHEAADGMDVLKMYESVKDAVAYIRAGNGPVLMEANTYRFRGHSMADPATYRTKQEVEDERKNDPIPRLKDYTLKQGLAKEEEFDAIDEEVKQQVDAAVKFADESPEPSLDELWKDTIVEEGEEDVRPRERVLGVKVTNWPKYPSGQELKVTWDLEPREQAEKADKAAGLKR</sequence>
<protein>
    <recommendedName>
        <fullName evidence="4 8">Pyruvate dehydrogenase E1 component subunit alpha</fullName>
        <ecNumber evidence="3 8">1.2.4.1</ecNumber>
    </recommendedName>
</protein>
<keyword evidence="6 8" id="KW-0786">Thiamine pyrophosphate</keyword>
<dbReference type="PANTHER" id="PTHR11516:SF60">
    <property type="entry name" value="PYRUVATE DEHYDROGENASE E1 COMPONENT SUBUNIT ALPHA"/>
    <property type="match status" value="1"/>
</dbReference>
<dbReference type="Gene3D" id="3.40.50.970">
    <property type="match status" value="1"/>
</dbReference>
<comment type="cofactor">
    <cofactor evidence="1 8">
        <name>thiamine diphosphate</name>
        <dbReference type="ChEBI" id="CHEBI:58937"/>
    </cofactor>
</comment>
<evidence type="ECO:0000256" key="4">
    <source>
        <dbReference type="ARBA" id="ARBA00014159"/>
    </source>
</evidence>
<dbReference type="InterPro" id="IPR017597">
    <property type="entry name" value="Pyrv_DH_E1_asu_subgrp-y"/>
</dbReference>
<gene>
    <name evidence="8 10" type="primary">pdhA</name>
    <name evidence="10" type="ORF">F0U60_36650</name>
</gene>
<evidence type="ECO:0000313" key="11">
    <source>
        <dbReference type="Proteomes" id="UP001611383"/>
    </source>
</evidence>
<comment type="function">
    <text evidence="8">The pyruvate dehydrogenase complex catalyzes the overall conversion of pyruvate to acetyl-CoA and CO(2).</text>
</comment>
<evidence type="ECO:0000256" key="2">
    <source>
        <dbReference type="ARBA" id="ARBA00011870"/>
    </source>
</evidence>
<proteinExistence type="predicted"/>
<evidence type="ECO:0000256" key="6">
    <source>
        <dbReference type="ARBA" id="ARBA00023052"/>
    </source>
</evidence>
<dbReference type="InterPro" id="IPR001017">
    <property type="entry name" value="DH_E1"/>
</dbReference>
<dbReference type="InterPro" id="IPR050642">
    <property type="entry name" value="PDH_E1_Alpha_Subunit"/>
</dbReference>
<keyword evidence="7 8" id="KW-0670">Pyruvate</keyword>
<comment type="catalytic activity">
    <reaction evidence="8">
        <text>N(6)-[(R)-lipoyl]-L-lysyl-[protein] + pyruvate + H(+) = N(6)-[(R)-S(8)-acetyldihydrolipoyl]-L-lysyl-[protein] + CO2</text>
        <dbReference type="Rhea" id="RHEA:19189"/>
        <dbReference type="Rhea" id="RHEA-COMP:10474"/>
        <dbReference type="Rhea" id="RHEA-COMP:10478"/>
        <dbReference type="ChEBI" id="CHEBI:15361"/>
        <dbReference type="ChEBI" id="CHEBI:15378"/>
        <dbReference type="ChEBI" id="CHEBI:16526"/>
        <dbReference type="ChEBI" id="CHEBI:83099"/>
        <dbReference type="ChEBI" id="CHEBI:83111"/>
        <dbReference type="EC" id="1.2.4.1"/>
    </reaction>
</comment>
<evidence type="ECO:0000256" key="3">
    <source>
        <dbReference type="ARBA" id="ARBA00012281"/>
    </source>
</evidence>
<dbReference type="CDD" id="cd02000">
    <property type="entry name" value="TPP_E1_PDC_ADC_BCADC"/>
    <property type="match status" value="1"/>
</dbReference>
<accession>A0ABY9X0V7</accession>
<name>A0ABY9X0V7_9BACT</name>
<keyword evidence="5 8" id="KW-0560">Oxidoreductase</keyword>
<reference evidence="10 11" key="1">
    <citation type="submission" date="2019-08" db="EMBL/GenBank/DDBJ databases">
        <title>Archangium and Cystobacter genomes.</title>
        <authorList>
            <person name="Chen I.-C.K."/>
            <person name="Wielgoss S."/>
        </authorList>
    </citation>
    <scope>NUCLEOTIDE SEQUENCE [LARGE SCALE GENOMIC DNA]</scope>
    <source>
        <strain evidence="10 11">Cbm 6</strain>
    </source>
</reference>
<organism evidence="10 11">
    <name type="scientific">Archangium minus</name>
    <dbReference type="NCBI Taxonomy" id="83450"/>
    <lineage>
        <taxon>Bacteria</taxon>
        <taxon>Pseudomonadati</taxon>
        <taxon>Myxococcota</taxon>
        <taxon>Myxococcia</taxon>
        <taxon>Myxococcales</taxon>
        <taxon>Cystobacterineae</taxon>
        <taxon>Archangiaceae</taxon>
        <taxon>Archangium</taxon>
    </lineage>
</organism>
<dbReference type="PANTHER" id="PTHR11516">
    <property type="entry name" value="PYRUVATE DEHYDROGENASE E1 COMPONENT, ALPHA SUBUNIT BACTERIAL AND ORGANELLAR"/>
    <property type="match status" value="1"/>
</dbReference>
<dbReference type="EMBL" id="CP043494">
    <property type="protein sequence ID" value="WNG49035.1"/>
    <property type="molecule type" value="Genomic_DNA"/>
</dbReference>
<dbReference type="EC" id="1.2.4.1" evidence="3 8"/>
<dbReference type="Proteomes" id="UP001611383">
    <property type="component" value="Chromosome"/>
</dbReference>
<evidence type="ECO:0000313" key="10">
    <source>
        <dbReference type="EMBL" id="WNG49035.1"/>
    </source>
</evidence>
<comment type="subunit">
    <text evidence="2 8">Heterodimer of an alpha and a beta chain.</text>
</comment>
<dbReference type="SUPFAM" id="SSF52518">
    <property type="entry name" value="Thiamin diphosphate-binding fold (THDP-binding)"/>
    <property type="match status" value="1"/>
</dbReference>
<evidence type="ECO:0000256" key="7">
    <source>
        <dbReference type="ARBA" id="ARBA00023317"/>
    </source>
</evidence>
<evidence type="ECO:0000256" key="8">
    <source>
        <dbReference type="RuleBase" id="RU361139"/>
    </source>
</evidence>
<dbReference type="Pfam" id="PF00676">
    <property type="entry name" value="E1_dh"/>
    <property type="match status" value="1"/>
</dbReference>
<feature type="domain" description="Dehydrogenase E1 component" evidence="9">
    <location>
        <begin position="42"/>
        <end position="338"/>
    </location>
</feature>
<keyword evidence="11" id="KW-1185">Reference proteome</keyword>
<dbReference type="InterPro" id="IPR029061">
    <property type="entry name" value="THDP-binding"/>
</dbReference>
<evidence type="ECO:0000256" key="5">
    <source>
        <dbReference type="ARBA" id="ARBA00023002"/>
    </source>
</evidence>
<dbReference type="NCBIfam" id="TIGR03182">
    <property type="entry name" value="PDH_E1_alph_y"/>
    <property type="match status" value="1"/>
</dbReference>